<evidence type="ECO:0000313" key="3">
    <source>
        <dbReference type="EMBL" id="KAK7020165.1"/>
    </source>
</evidence>
<keyword evidence="4" id="KW-1185">Reference proteome</keyword>
<feature type="compositionally biased region" description="Polar residues" evidence="1">
    <location>
        <begin position="141"/>
        <end position="164"/>
    </location>
</feature>
<protein>
    <recommendedName>
        <fullName evidence="2">Ribonuclease H1 N-terminal domain-containing protein</fullName>
    </recommendedName>
</protein>
<dbReference type="InterPro" id="IPR011320">
    <property type="entry name" value="RNase_H1_N"/>
</dbReference>
<dbReference type="Pfam" id="PF01693">
    <property type="entry name" value="Cauli_VI"/>
    <property type="match status" value="1"/>
</dbReference>
<feature type="domain" description="Ribonuclease H1 N-terminal" evidence="2">
    <location>
        <begin position="177"/>
        <end position="209"/>
    </location>
</feature>
<comment type="caution">
    <text evidence="3">The sequence shown here is derived from an EMBL/GenBank/DDBJ whole genome shotgun (WGS) entry which is preliminary data.</text>
</comment>
<evidence type="ECO:0000259" key="2">
    <source>
        <dbReference type="Pfam" id="PF01693"/>
    </source>
</evidence>
<organism evidence="3 4">
    <name type="scientific">Paramarasmius palmivorus</name>
    <dbReference type="NCBI Taxonomy" id="297713"/>
    <lineage>
        <taxon>Eukaryota</taxon>
        <taxon>Fungi</taxon>
        <taxon>Dikarya</taxon>
        <taxon>Basidiomycota</taxon>
        <taxon>Agaricomycotina</taxon>
        <taxon>Agaricomycetes</taxon>
        <taxon>Agaricomycetidae</taxon>
        <taxon>Agaricales</taxon>
        <taxon>Marasmiineae</taxon>
        <taxon>Marasmiaceae</taxon>
        <taxon>Paramarasmius</taxon>
    </lineage>
</organism>
<dbReference type="Proteomes" id="UP001383192">
    <property type="component" value="Unassembled WGS sequence"/>
</dbReference>
<reference evidence="3 4" key="1">
    <citation type="submission" date="2024-01" db="EMBL/GenBank/DDBJ databases">
        <title>A draft genome for a cacao thread blight-causing isolate of Paramarasmius palmivorus.</title>
        <authorList>
            <person name="Baruah I.K."/>
            <person name="Bukari Y."/>
            <person name="Amoako-Attah I."/>
            <person name="Meinhardt L.W."/>
            <person name="Bailey B.A."/>
            <person name="Cohen S.P."/>
        </authorList>
    </citation>
    <scope>NUCLEOTIDE SEQUENCE [LARGE SCALE GENOMIC DNA]</scope>
    <source>
        <strain evidence="3 4">GH-12</strain>
    </source>
</reference>
<evidence type="ECO:0000256" key="1">
    <source>
        <dbReference type="SAM" id="MobiDB-lite"/>
    </source>
</evidence>
<sequence length="287" mass="31694">MRLSKDCEGSGPAPDAAETISKIESDSKELYEALAEARRRQTELRESFVVSEELLRGLLDQLTDQHNDHHAKLEESLQKAENNSSAIRRQLDLVRELLTTREATNGSRSRSSSFSSMETDVDDLIRNVQLAPDGTPIPQLTPVNVSPRLSQSDADFPSNSQQSAITMTPASPMRRGHGVFHNWADANDLVLGVSNPMYRAFDYYTQAKAAYDACVTCGLVGTLVLPWNPSTEWFVLFIGVSPGIHQRPTLMHAIGLANFEKLTRDNIKLATSKEQAEAVWHASLASS</sequence>
<name>A0AAW0B4P0_9AGAR</name>
<feature type="region of interest" description="Disordered" evidence="1">
    <location>
        <begin position="131"/>
        <end position="164"/>
    </location>
</feature>
<dbReference type="AlphaFoldDB" id="A0AAW0B4P0"/>
<feature type="region of interest" description="Disordered" evidence="1">
    <location>
        <begin position="1"/>
        <end position="22"/>
    </location>
</feature>
<accession>A0AAW0B4P0</accession>
<evidence type="ECO:0000313" key="4">
    <source>
        <dbReference type="Proteomes" id="UP001383192"/>
    </source>
</evidence>
<dbReference type="EMBL" id="JAYKXP010000193">
    <property type="protein sequence ID" value="KAK7020165.1"/>
    <property type="molecule type" value="Genomic_DNA"/>
</dbReference>
<gene>
    <name evidence="3" type="ORF">VNI00_017843</name>
</gene>
<proteinExistence type="predicted"/>